<dbReference type="Gene3D" id="3.30.1330.200">
    <property type="match status" value="1"/>
</dbReference>
<evidence type="ECO:0000313" key="4">
    <source>
        <dbReference type="EMBL" id="MCJ8500361.1"/>
    </source>
</evidence>
<dbReference type="RefSeq" id="WP_246904497.1">
    <property type="nucleotide sequence ID" value="NZ_JALJRB010000006.1"/>
</dbReference>
<keyword evidence="2 3" id="KW-0378">Hydrolase</keyword>
<dbReference type="Proteomes" id="UP001165427">
    <property type="component" value="Unassembled WGS sequence"/>
</dbReference>
<proteinExistence type="inferred from homology"/>
<keyword evidence="1 3" id="KW-0145">Chemotaxis</keyword>
<accession>A0AA41R257</accession>
<comment type="caution">
    <text evidence="4">The sequence shown here is derived from an EMBL/GenBank/DDBJ whole genome shotgun (WGS) entry which is preliminary data.</text>
</comment>
<dbReference type="InterPro" id="IPR038592">
    <property type="entry name" value="CheD-like_sf"/>
</dbReference>
<evidence type="ECO:0000256" key="1">
    <source>
        <dbReference type="ARBA" id="ARBA00022500"/>
    </source>
</evidence>
<sequence length="176" mass="18826">MPLSHLADLPQHYLKPGELIRTEQPAVVTTVLGSCVSVTLFHRHSGSAAICHVLHPRCPRPEACDDRCDAAYRYAPCAVTAMGHWMSARGARPGQIEVKLFGGAAMMARRPGQNASHSIGRLNVEAALEAMEALHLSLKVADVGGTAGRKILFDTGSGEVWLKRLTPVDPIGESAI</sequence>
<comment type="catalytic activity">
    <reaction evidence="3">
        <text>L-glutaminyl-[protein] + H2O = L-glutamyl-[protein] + NH4(+)</text>
        <dbReference type="Rhea" id="RHEA:16441"/>
        <dbReference type="Rhea" id="RHEA-COMP:10207"/>
        <dbReference type="Rhea" id="RHEA-COMP:10208"/>
        <dbReference type="ChEBI" id="CHEBI:15377"/>
        <dbReference type="ChEBI" id="CHEBI:28938"/>
        <dbReference type="ChEBI" id="CHEBI:29973"/>
        <dbReference type="ChEBI" id="CHEBI:30011"/>
        <dbReference type="EC" id="3.5.1.44"/>
    </reaction>
</comment>
<dbReference type="PANTHER" id="PTHR35147:SF1">
    <property type="entry name" value="CHEMORECEPTOR GLUTAMINE DEAMIDASE CHED-RELATED"/>
    <property type="match status" value="1"/>
</dbReference>
<dbReference type="AlphaFoldDB" id="A0AA41R257"/>
<comment type="function">
    <text evidence="3">Probably deamidates glutamine residues to glutamate on methyl-accepting chemotaxis receptors (MCPs), playing an important role in chemotaxis.</text>
</comment>
<keyword evidence="5" id="KW-1185">Reference proteome</keyword>
<dbReference type="GO" id="GO:0006935">
    <property type="term" value="P:chemotaxis"/>
    <property type="evidence" value="ECO:0007669"/>
    <property type="project" value="UniProtKB-UniRule"/>
</dbReference>
<reference evidence="4" key="1">
    <citation type="submission" date="2022-04" db="EMBL/GenBank/DDBJ databases">
        <title>Desulfatitalea alkaliphila sp. nov., a novel anaerobic sulfate-reducing bacterium isolated from terrestrial mud volcano, Taman Peninsula, Russia.</title>
        <authorList>
            <person name="Khomyakova M.A."/>
            <person name="Merkel A.Y."/>
            <person name="Slobodkin A.I."/>
        </authorList>
    </citation>
    <scope>NUCLEOTIDE SEQUENCE</scope>
    <source>
        <strain evidence="4">M08but</strain>
    </source>
</reference>
<evidence type="ECO:0000256" key="3">
    <source>
        <dbReference type="HAMAP-Rule" id="MF_01440"/>
    </source>
</evidence>
<organism evidence="4 5">
    <name type="scientific">Desulfatitalea alkaliphila</name>
    <dbReference type="NCBI Taxonomy" id="2929485"/>
    <lineage>
        <taxon>Bacteria</taxon>
        <taxon>Pseudomonadati</taxon>
        <taxon>Thermodesulfobacteriota</taxon>
        <taxon>Desulfobacteria</taxon>
        <taxon>Desulfobacterales</taxon>
        <taxon>Desulfosarcinaceae</taxon>
        <taxon>Desulfatitalea</taxon>
    </lineage>
</organism>
<name>A0AA41R257_9BACT</name>
<dbReference type="HAMAP" id="MF_01440">
    <property type="entry name" value="CheD"/>
    <property type="match status" value="1"/>
</dbReference>
<dbReference type="PANTHER" id="PTHR35147">
    <property type="entry name" value="CHEMORECEPTOR GLUTAMINE DEAMIDASE CHED-RELATED"/>
    <property type="match status" value="1"/>
</dbReference>
<comment type="similarity">
    <text evidence="3">Belongs to the CheD family.</text>
</comment>
<evidence type="ECO:0000313" key="5">
    <source>
        <dbReference type="Proteomes" id="UP001165427"/>
    </source>
</evidence>
<protein>
    <recommendedName>
        <fullName evidence="3">Probable chemoreceptor glutamine deamidase CheD</fullName>
        <ecNumber evidence="3">3.5.1.44</ecNumber>
    </recommendedName>
</protein>
<dbReference type="EC" id="3.5.1.44" evidence="3"/>
<gene>
    <name evidence="3" type="primary">cheD</name>
    <name evidence="4" type="ORF">MRX98_07215</name>
</gene>
<dbReference type="InterPro" id="IPR011324">
    <property type="entry name" value="Cytotoxic_necrot_fac-like_cat"/>
</dbReference>
<dbReference type="GO" id="GO:0050568">
    <property type="term" value="F:protein-glutamine glutaminase activity"/>
    <property type="evidence" value="ECO:0007669"/>
    <property type="project" value="UniProtKB-UniRule"/>
</dbReference>
<dbReference type="CDD" id="cd16352">
    <property type="entry name" value="CheD"/>
    <property type="match status" value="1"/>
</dbReference>
<dbReference type="Pfam" id="PF03975">
    <property type="entry name" value="CheD"/>
    <property type="match status" value="1"/>
</dbReference>
<dbReference type="EMBL" id="JALJRB010000006">
    <property type="protein sequence ID" value="MCJ8500361.1"/>
    <property type="molecule type" value="Genomic_DNA"/>
</dbReference>
<evidence type="ECO:0000256" key="2">
    <source>
        <dbReference type="ARBA" id="ARBA00022801"/>
    </source>
</evidence>
<dbReference type="SUPFAM" id="SSF64438">
    <property type="entry name" value="CNF1/YfiH-like putative cysteine hydrolases"/>
    <property type="match status" value="1"/>
</dbReference>
<dbReference type="InterPro" id="IPR005659">
    <property type="entry name" value="Chemorcpt_Glu_NH3ase_CheD"/>
</dbReference>